<dbReference type="AlphaFoldDB" id="A0A9X0CZT9"/>
<proteinExistence type="predicted"/>
<feature type="compositionally biased region" description="Basic and acidic residues" evidence="1">
    <location>
        <begin position="10"/>
        <end position="24"/>
    </location>
</feature>
<gene>
    <name evidence="2" type="ORF">OS493_040204</name>
</gene>
<dbReference type="EMBL" id="MU826185">
    <property type="protein sequence ID" value="KAJ7381600.1"/>
    <property type="molecule type" value="Genomic_DNA"/>
</dbReference>
<evidence type="ECO:0000256" key="1">
    <source>
        <dbReference type="SAM" id="MobiDB-lite"/>
    </source>
</evidence>
<name>A0A9X0CZT9_9CNID</name>
<reference evidence="2" key="1">
    <citation type="submission" date="2023-01" db="EMBL/GenBank/DDBJ databases">
        <title>Genome assembly of the deep-sea coral Lophelia pertusa.</title>
        <authorList>
            <person name="Herrera S."/>
            <person name="Cordes E."/>
        </authorList>
    </citation>
    <scope>NUCLEOTIDE SEQUENCE</scope>
    <source>
        <strain evidence="2">USNM1676648</strain>
        <tissue evidence="2">Polyp</tissue>
    </source>
</reference>
<protein>
    <submittedName>
        <fullName evidence="2">Uncharacterized protein</fullName>
    </submittedName>
</protein>
<evidence type="ECO:0000313" key="3">
    <source>
        <dbReference type="Proteomes" id="UP001163046"/>
    </source>
</evidence>
<keyword evidence="3" id="KW-1185">Reference proteome</keyword>
<accession>A0A9X0CZT9</accession>
<comment type="caution">
    <text evidence="2">The sequence shown here is derived from an EMBL/GenBank/DDBJ whole genome shotgun (WGS) entry which is preliminary data.</text>
</comment>
<dbReference type="Proteomes" id="UP001163046">
    <property type="component" value="Unassembled WGS sequence"/>
</dbReference>
<organism evidence="2 3">
    <name type="scientific">Desmophyllum pertusum</name>
    <dbReference type="NCBI Taxonomy" id="174260"/>
    <lineage>
        <taxon>Eukaryota</taxon>
        <taxon>Metazoa</taxon>
        <taxon>Cnidaria</taxon>
        <taxon>Anthozoa</taxon>
        <taxon>Hexacorallia</taxon>
        <taxon>Scleractinia</taxon>
        <taxon>Caryophylliina</taxon>
        <taxon>Caryophylliidae</taxon>
        <taxon>Desmophyllum</taxon>
    </lineage>
</organism>
<evidence type="ECO:0000313" key="2">
    <source>
        <dbReference type="EMBL" id="KAJ7381600.1"/>
    </source>
</evidence>
<sequence>PSVTECASSVDRKESMASGKRTDEEWLGGEGMEEMVEVQLIGQPKARKLATTESE</sequence>
<feature type="non-terminal residue" evidence="2">
    <location>
        <position position="1"/>
    </location>
</feature>
<feature type="region of interest" description="Disordered" evidence="1">
    <location>
        <begin position="1"/>
        <end position="25"/>
    </location>
</feature>